<dbReference type="InterPro" id="IPR001387">
    <property type="entry name" value="Cro/C1-type_HTH"/>
</dbReference>
<keyword evidence="1" id="KW-0238">DNA-binding</keyword>
<dbReference type="Pfam" id="PF01381">
    <property type="entry name" value="HTH_3"/>
    <property type="match status" value="1"/>
</dbReference>
<evidence type="ECO:0000259" key="2">
    <source>
        <dbReference type="PROSITE" id="PS50943"/>
    </source>
</evidence>
<dbReference type="PROSITE" id="PS50943">
    <property type="entry name" value="HTH_CROC1"/>
    <property type="match status" value="1"/>
</dbReference>
<dbReference type="CDD" id="cd00093">
    <property type="entry name" value="HTH_XRE"/>
    <property type="match status" value="1"/>
</dbReference>
<gene>
    <name evidence="3" type="ORF">F4V44_22120</name>
</gene>
<dbReference type="Gene3D" id="1.10.260.40">
    <property type="entry name" value="lambda repressor-like DNA-binding domains"/>
    <property type="match status" value="1"/>
</dbReference>
<dbReference type="SUPFAM" id="SSF47413">
    <property type="entry name" value="lambda repressor-like DNA-binding domains"/>
    <property type="match status" value="1"/>
</dbReference>
<evidence type="ECO:0000313" key="3">
    <source>
        <dbReference type="EMBL" id="KAA9015956.1"/>
    </source>
</evidence>
<dbReference type="PANTHER" id="PTHR46558">
    <property type="entry name" value="TRACRIPTIONAL REGULATORY PROTEIN-RELATED-RELATED"/>
    <property type="match status" value="1"/>
</dbReference>
<proteinExistence type="predicted"/>
<comment type="caution">
    <text evidence="3">The sequence shown here is derived from an EMBL/GenBank/DDBJ whole genome shotgun (WGS) entry which is preliminary data.</text>
</comment>
<feature type="domain" description="HTH cro/C1-type" evidence="2">
    <location>
        <begin position="5"/>
        <end position="59"/>
    </location>
</feature>
<name>A0A5J5H5R2_9BACI</name>
<dbReference type="EMBL" id="VYKL01000039">
    <property type="protein sequence ID" value="KAA9015956.1"/>
    <property type="molecule type" value="Genomic_DNA"/>
</dbReference>
<protein>
    <submittedName>
        <fullName evidence="3">Helix-turn-helix transcriptional regulator</fullName>
    </submittedName>
</protein>
<dbReference type="AlphaFoldDB" id="A0A5J5H5R2"/>
<evidence type="ECO:0000313" key="4">
    <source>
        <dbReference type="Proteomes" id="UP000326671"/>
    </source>
</evidence>
<dbReference type="PANTHER" id="PTHR46558:SF14">
    <property type="entry name" value="HTH-TYPE TRANSCRIPTIONAL REGULATOR ANSR"/>
    <property type="match status" value="1"/>
</dbReference>
<dbReference type="InterPro" id="IPR010982">
    <property type="entry name" value="Lambda_DNA-bd_dom_sf"/>
</dbReference>
<keyword evidence="4" id="KW-1185">Reference proteome</keyword>
<dbReference type="GO" id="GO:0003677">
    <property type="term" value="F:DNA binding"/>
    <property type="evidence" value="ECO:0007669"/>
    <property type="project" value="UniProtKB-KW"/>
</dbReference>
<dbReference type="SMART" id="SM00530">
    <property type="entry name" value="HTH_XRE"/>
    <property type="match status" value="1"/>
</dbReference>
<reference evidence="3 4" key="1">
    <citation type="submission" date="2019-09" db="EMBL/GenBank/DDBJ databases">
        <title>Whole genome sequences of isolates from the Mars Exploration Rovers.</title>
        <authorList>
            <person name="Seuylemezian A."/>
            <person name="Vaishampayan P."/>
        </authorList>
    </citation>
    <scope>NUCLEOTIDE SEQUENCE [LARGE SCALE GENOMIC DNA]</scope>
    <source>
        <strain evidence="3 4">MER_TA_151</strain>
    </source>
</reference>
<dbReference type="Proteomes" id="UP000326671">
    <property type="component" value="Unassembled WGS sequence"/>
</dbReference>
<organism evidence="3 4">
    <name type="scientific">Niallia endozanthoxylica</name>
    <dbReference type="NCBI Taxonomy" id="2036016"/>
    <lineage>
        <taxon>Bacteria</taxon>
        <taxon>Bacillati</taxon>
        <taxon>Bacillota</taxon>
        <taxon>Bacilli</taxon>
        <taxon>Bacillales</taxon>
        <taxon>Bacillaceae</taxon>
        <taxon>Niallia</taxon>
    </lineage>
</organism>
<sequence>MLTRLAELRKSRRWTMQYISDQLGIAKSTYAGYESGYREPSLDTIKRISELYKTSVDYLLERTDDSSFHPEQVQINLPVELTDKTQWAKIQLAIDEKIISPEELNHFIAFVRAKREIEENGL</sequence>
<dbReference type="RefSeq" id="WP_150442182.1">
    <property type="nucleotide sequence ID" value="NZ_VYKL01000039.1"/>
</dbReference>
<dbReference type="OrthoDB" id="8115576at2"/>
<accession>A0A5J5H5R2</accession>
<evidence type="ECO:0000256" key="1">
    <source>
        <dbReference type="ARBA" id="ARBA00023125"/>
    </source>
</evidence>